<dbReference type="EMBL" id="CAJVPQ010016776">
    <property type="protein sequence ID" value="CAG8746545.1"/>
    <property type="molecule type" value="Genomic_DNA"/>
</dbReference>
<evidence type="ECO:0000313" key="2">
    <source>
        <dbReference type="Proteomes" id="UP000789570"/>
    </source>
</evidence>
<name>A0A9N9IPZ5_9GLOM</name>
<feature type="non-terminal residue" evidence="1">
    <location>
        <position position="1"/>
    </location>
</feature>
<dbReference type="SUPFAM" id="SSF56672">
    <property type="entry name" value="DNA/RNA polymerases"/>
    <property type="match status" value="1"/>
</dbReference>
<dbReference type="PANTHER" id="PTHR33064:SF37">
    <property type="entry name" value="RIBONUCLEASE H"/>
    <property type="match status" value="1"/>
</dbReference>
<protein>
    <submittedName>
        <fullName evidence="1">7341_t:CDS:1</fullName>
    </submittedName>
</protein>
<dbReference type="InterPro" id="IPR043128">
    <property type="entry name" value="Rev_trsase/Diguanyl_cyclase"/>
</dbReference>
<dbReference type="InterPro" id="IPR043502">
    <property type="entry name" value="DNA/RNA_pol_sf"/>
</dbReference>
<comment type="caution">
    <text evidence="1">The sequence shown here is derived from an EMBL/GenBank/DDBJ whole genome shotgun (WGS) entry which is preliminary data.</text>
</comment>
<dbReference type="InterPro" id="IPR051320">
    <property type="entry name" value="Viral_Replic_Matur_Polypro"/>
</dbReference>
<dbReference type="Proteomes" id="UP000789570">
    <property type="component" value="Unassembled WGS sequence"/>
</dbReference>
<feature type="non-terminal residue" evidence="1">
    <location>
        <position position="56"/>
    </location>
</feature>
<dbReference type="PANTHER" id="PTHR33064">
    <property type="entry name" value="POL PROTEIN"/>
    <property type="match status" value="1"/>
</dbReference>
<dbReference type="OrthoDB" id="5593162at2759"/>
<sequence>ELPFLRHVISEEGIQTYPNKIAVMKNFSVPKDLTQFRGFIALTSYYRRFIKGFTNI</sequence>
<proteinExistence type="predicted"/>
<dbReference type="Gene3D" id="3.30.70.270">
    <property type="match status" value="1"/>
</dbReference>
<evidence type="ECO:0000313" key="1">
    <source>
        <dbReference type="EMBL" id="CAG8746545.1"/>
    </source>
</evidence>
<accession>A0A9N9IPZ5</accession>
<keyword evidence="2" id="KW-1185">Reference proteome</keyword>
<gene>
    <name evidence="1" type="ORF">FCALED_LOCUS15997</name>
</gene>
<dbReference type="AlphaFoldDB" id="A0A9N9IPZ5"/>
<organism evidence="1 2">
    <name type="scientific">Funneliformis caledonium</name>
    <dbReference type="NCBI Taxonomy" id="1117310"/>
    <lineage>
        <taxon>Eukaryota</taxon>
        <taxon>Fungi</taxon>
        <taxon>Fungi incertae sedis</taxon>
        <taxon>Mucoromycota</taxon>
        <taxon>Glomeromycotina</taxon>
        <taxon>Glomeromycetes</taxon>
        <taxon>Glomerales</taxon>
        <taxon>Glomeraceae</taxon>
        <taxon>Funneliformis</taxon>
    </lineage>
</organism>
<reference evidence="1" key="1">
    <citation type="submission" date="2021-06" db="EMBL/GenBank/DDBJ databases">
        <authorList>
            <person name="Kallberg Y."/>
            <person name="Tangrot J."/>
            <person name="Rosling A."/>
        </authorList>
    </citation>
    <scope>NUCLEOTIDE SEQUENCE</scope>
    <source>
        <strain evidence="1">UK204</strain>
    </source>
</reference>